<dbReference type="CDD" id="cd00082">
    <property type="entry name" value="HisKA"/>
    <property type="match status" value="1"/>
</dbReference>
<evidence type="ECO:0000256" key="9">
    <source>
        <dbReference type="ARBA" id="ARBA00023012"/>
    </source>
</evidence>
<keyword evidence="5" id="KW-0808">Transferase</keyword>
<comment type="caution">
    <text evidence="14">The sequence shown here is derived from an EMBL/GenBank/DDBJ whole genome shotgun (WGS) entry which is preliminary data.</text>
</comment>
<dbReference type="PRINTS" id="PR00344">
    <property type="entry name" value="BCTRLSENSOR"/>
</dbReference>
<dbReference type="SUPFAM" id="SSF55874">
    <property type="entry name" value="ATPase domain of HSP90 chaperone/DNA topoisomerase II/histidine kinase"/>
    <property type="match status" value="1"/>
</dbReference>
<evidence type="ECO:0000256" key="4">
    <source>
        <dbReference type="ARBA" id="ARBA00022553"/>
    </source>
</evidence>
<feature type="transmembrane region" description="Helical" evidence="11">
    <location>
        <begin position="20"/>
        <end position="39"/>
    </location>
</feature>
<keyword evidence="10 11" id="KW-0472">Membrane</keyword>
<proteinExistence type="predicted"/>
<dbReference type="InterPro" id="IPR005467">
    <property type="entry name" value="His_kinase_dom"/>
</dbReference>
<dbReference type="InterPro" id="IPR050428">
    <property type="entry name" value="TCS_sensor_his_kinase"/>
</dbReference>
<evidence type="ECO:0000256" key="5">
    <source>
        <dbReference type="ARBA" id="ARBA00022679"/>
    </source>
</evidence>
<dbReference type="Pfam" id="PF13756">
    <property type="entry name" value="Stimulus_sens_1"/>
    <property type="match status" value="1"/>
</dbReference>
<dbReference type="Pfam" id="PF00512">
    <property type="entry name" value="HisKA"/>
    <property type="match status" value="1"/>
</dbReference>
<dbReference type="PROSITE" id="PS50109">
    <property type="entry name" value="HIS_KIN"/>
    <property type="match status" value="1"/>
</dbReference>
<keyword evidence="7 14" id="KW-0418">Kinase</keyword>
<name>A0ABN1E4P2_9PROT</name>
<dbReference type="InterPro" id="IPR004358">
    <property type="entry name" value="Sig_transdc_His_kin-like_C"/>
</dbReference>
<dbReference type="Gene3D" id="3.30.565.10">
    <property type="entry name" value="Histidine kinase-like ATPase, C-terminal domain"/>
    <property type="match status" value="1"/>
</dbReference>
<feature type="domain" description="Histidine kinase" evidence="12">
    <location>
        <begin position="308"/>
        <end position="525"/>
    </location>
</feature>
<dbReference type="SMART" id="SM00304">
    <property type="entry name" value="HAMP"/>
    <property type="match status" value="1"/>
</dbReference>
<feature type="transmembrane region" description="Helical" evidence="11">
    <location>
        <begin position="225"/>
        <end position="245"/>
    </location>
</feature>
<evidence type="ECO:0000256" key="10">
    <source>
        <dbReference type="ARBA" id="ARBA00023136"/>
    </source>
</evidence>
<evidence type="ECO:0000259" key="13">
    <source>
        <dbReference type="PROSITE" id="PS50885"/>
    </source>
</evidence>
<keyword evidence="9" id="KW-0902">Two-component regulatory system</keyword>
<evidence type="ECO:0000313" key="14">
    <source>
        <dbReference type="EMBL" id="GAA0559104.1"/>
    </source>
</evidence>
<dbReference type="CDD" id="cd00075">
    <property type="entry name" value="HATPase"/>
    <property type="match status" value="1"/>
</dbReference>
<evidence type="ECO:0000256" key="3">
    <source>
        <dbReference type="ARBA" id="ARBA00012438"/>
    </source>
</evidence>
<dbReference type="InterPro" id="IPR003660">
    <property type="entry name" value="HAMP_dom"/>
</dbReference>
<dbReference type="EMBL" id="BAAADD010000001">
    <property type="protein sequence ID" value="GAA0559104.1"/>
    <property type="molecule type" value="Genomic_DNA"/>
</dbReference>
<evidence type="ECO:0000256" key="1">
    <source>
        <dbReference type="ARBA" id="ARBA00000085"/>
    </source>
</evidence>
<dbReference type="Pfam" id="PF02518">
    <property type="entry name" value="HATPase_c"/>
    <property type="match status" value="1"/>
</dbReference>
<evidence type="ECO:0000313" key="15">
    <source>
        <dbReference type="Proteomes" id="UP001499951"/>
    </source>
</evidence>
<sequence>MKFLGHKGDPRHSVLRWRIILLNTIVFAVLIAGVTWVQASRANLVDERQTGVEEEARVVASTLAEYATLSEGRGINVQSASELLRDLVGPTRLRARLYDTDGQLIVDTRYILSRNAVQVAELPPVDRWSRFKQWIEDLYESMMGVRPNTHYEPYLEGGQDGRIYREVNTALEGQTTSTKRIDEHNKLVLSTAAPVQRFKAIYGVLFVSTEGGDIDEILRLERTKLIEVFAIATLMMLIASLWLSWNIAEPMRRLAEAADRVRRGKAGREQVPDMSKRGDEIGELAESMSAMTRALYDRIDAIESFAADVAHELKNPLTSLRSAVDMFARATDEESRMRLLGIVRADVKRIDRLITDISDASRLDAELSRETATPVDIAKLLETIVEIYQMMELPRGVKIALKLSLPPDAAVMGRDERLGQVIRNLVDNAVSFSPKDGTVAISAHTDPGWVVITVDDTGPGIPPDNVETIFKRFYTERPQDHDFGKNSGLGLSIVRQITEGTGGRVWAENRPEGGARFVVQLPLAAPWN</sequence>
<dbReference type="SUPFAM" id="SSF158472">
    <property type="entry name" value="HAMP domain-like"/>
    <property type="match status" value="1"/>
</dbReference>
<dbReference type="SMART" id="SM00387">
    <property type="entry name" value="HATPase_c"/>
    <property type="match status" value="1"/>
</dbReference>
<dbReference type="InterPro" id="IPR003594">
    <property type="entry name" value="HATPase_dom"/>
</dbReference>
<keyword evidence="15" id="KW-1185">Reference proteome</keyword>
<dbReference type="PROSITE" id="PS50885">
    <property type="entry name" value="HAMP"/>
    <property type="match status" value="1"/>
</dbReference>
<dbReference type="EC" id="2.7.13.3" evidence="3"/>
<reference evidence="14 15" key="1">
    <citation type="journal article" date="2019" name="Int. J. Syst. Evol. Microbiol.">
        <title>The Global Catalogue of Microorganisms (GCM) 10K type strain sequencing project: providing services to taxonomists for standard genome sequencing and annotation.</title>
        <authorList>
            <consortium name="The Broad Institute Genomics Platform"/>
            <consortium name="The Broad Institute Genome Sequencing Center for Infectious Disease"/>
            <person name="Wu L."/>
            <person name="Ma J."/>
        </authorList>
    </citation>
    <scope>NUCLEOTIDE SEQUENCE [LARGE SCALE GENOMIC DNA]</scope>
    <source>
        <strain evidence="14 15">JCM 15089</strain>
    </source>
</reference>
<organism evidence="14 15">
    <name type="scientific">Rhizomicrobium electricum</name>
    <dbReference type="NCBI Taxonomy" id="480070"/>
    <lineage>
        <taxon>Bacteria</taxon>
        <taxon>Pseudomonadati</taxon>
        <taxon>Pseudomonadota</taxon>
        <taxon>Alphaproteobacteria</taxon>
        <taxon>Micropepsales</taxon>
        <taxon>Micropepsaceae</taxon>
        <taxon>Rhizomicrobium</taxon>
    </lineage>
</organism>
<dbReference type="InterPro" id="IPR036890">
    <property type="entry name" value="HATPase_C_sf"/>
</dbReference>
<evidence type="ECO:0000256" key="6">
    <source>
        <dbReference type="ARBA" id="ARBA00022692"/>
    </source>
</evidence>
<dbReference type="Pfam" id="PF13755">
    <property type="entry name" value="Sensor_TM1"/>
    <property type="match status" value="1"/>
</dbReference>
<evidence type="ECO:0000256" key="11">
    <source>
        <dbReference type="SAM" id="Phobius"/>
    </source>
</evidence>
<keyword evidence="4" id="KW-0597">Phosphoprotein</keyword>
<evidence type="ECO:0000256" key="8">
    <source>
        <dbReference type="ARBA" id="ARBA00022989"/>
    </source>
</evidence>
<evidence type="ECO:0000259" key="12">
    <source>
        <dbReference type="PROSITE" id="PS50109"/>
    </source>
</evidence>
<dbReference type="Gene3D" id="1.10.287.130">
    <property type="match status" value="1"/>
</dbReference>
<dbReference type="GO" id="GO:0016301">
    <property type="term" value="F:kinase activity"/>
    <property type="evidence" value="ECO:0007669"/>
    <property type="project" value="UniProtKB-KW"/>
</dbReference>
<feature type="domain" description="HAMP" evidence="13">
    <location>
        <begin position="245"/>
        <end position="300"/>
    </location>
</feature>
<dbReference type="RefSeq" id="WP_166931117.1">
    <property type="nucleotide sequence ID" value="NZ_BAAADD010000001.1"/>
</dbReference>
<dbReference type="InterPro" id="IPR025908">
    <property type="entry name" value="Sensor_TM1"/>
</dbReference>
<gene>
    <name evidence="14" type="ORF">GCM10008942_04470</name>
</gene>
<keyword evidence="6 11" id="KW-0812">Transmembrane</keyword>
<dbReference type="Pfam" id="PF00672">
    <property type="entry name" value="HAMP"/>
    <property type="match status" value="1"/>
</dbReference>
<dbReference type="SMART" id="SM00388">
    <property type="entry name" value="HisKA"/>
    <property type="match status" value="1"/>
</dbReference>
<keyword evidence="8 11" id="KW-1133">Transmembrane helix</keyword>
<dbReference type="SUPFAM" id="SSF47384">
    <property type="entry name" value="Homodimeric domain of signal transducing histidine kinase"/>
    <property type="match status" value="1"/>
</dbReference>
<accession>A0ABN1E4P2</accession>
<comment type="catalytic activity">
    <reaction evidence="1">
        <text>ATP + protein L-histidine = ADP + protein N-phospho-L-histidine.</text>
        <dbReference type="EC" id="2.7.13.3"/>
    </reaction>
</comment>
<comment type="subcellular location">
    <subcellularLocation>
        <location evidence="2">Membrane</location>
    </subcellularLocation>
</comment>
<dbReference type="Proteomes" id="UP001499951">
    <property type="component" value="Unassembled WGS sequence"/>
</dbReference>
<dbReference type="PANTHER" id="PTHR45436">
    <property type="entry name" value="SENSOR HISTIDINE KINASE YKOH"/>
    <property type="match status" value="1"/>
</dbReference>
<dbReference type="InterPro" id="IPR036097">
    <property type="entry name" value="HisK_dim/P_sf"/>
</dbReference>
<dbReference type="PANTHER" id="PTHR45436:SF5">
    <property type="entry name" value="SENSOR HISTIDINE KINASE TRCS"/>
    <property type="match status" value="1"/>
</dbReference>
<protein>
    <recommendedName>
        <fullName evidence="3">histidine kinase</fullName>
        <ecNumber evidence="3">2.7.13.3</ecNumber>
    </recommendedName>
</protein>
<evidence type="ECO:0000256" key="7">
    <source>
        <dbReference type="ARBA" id="ARBA00022777"/>
    </source>
</evidence>
<dbReference type="InterPro" id="IPR003661">
    <property type="entry name" value="HisK_dim/P_dom"/>
</dbReference>
<evidence type="ECO:0000256" key="2">
    <source>
        <dbReference type="ARBA" id="ARBA00004370"/>
    </source>
</evidence>
<dbReference type="InterPro" id="IPR025919">
    <property type="entry name" value="Stimulus_sens_dom"/>
</dbReference>
<dbReference type="Gene3D" id="6.10.340.10">
    <property type="match status" value="1"/>
</dbReference>
<dbReference type="CDD" id="cd06225">
    <property type="entry name" value="HAMP"/>
    <property type="match status" value="1"/>
</dbReference>